<dbReference type="InterPro" id="IPR018201">
    <property type="entry name" value="Ketoacyl_synth_AS"/>
</dbReference>
<dbReference type="Pfam" id="PF22235">
    <property type="entry name" value="FAS1_thioest_ins"/>
    <property type="match status" value="1"/>
</dbReference>
<evidence type="ECO:0000256" key="24">
    <source>
        <dbReference type="ARBA" id="ARBA00048508"/>
    </source>
</evidence>
<gene>
    <name evidence="29" type="ORF">FOMPIDRAFT_96274</name>
</gene>
<evidence type="ECO:0000256" key="21">
    <source>
        <dbReference type="ARBA" id="ARBA00023268"/>
    </source>
</evidence>
<dbReference type="Gene3D" id="3.30.70.3330">
    <property type="match status" value="1"/>
</dbReference>
<keyword evidence="21" id="KW-0511">Multifunctional enzyme</keyword>
<dbReference type="SUPFAM" id="SSF53901">
    <property type="entry name" value="Thiolase-like"/>
    <property type="match status" value="2"/>
</dbReference>
<organism evidence="29 30">
    <name type="scientific">Fomitopsis schrenkii</name>
    <name type="common">Brown rot fungus</name>
    <dbReference type="NCBI Taxonomy" id="2126942"/>
    <lineage>
        <taxon>Eukaryota</taxon>
        <taxon>Fungi</taxon>
        <taxon>Dikarya</taxon>
        <taxon>Basidiomycota</taxon>
        <taxon>Agaricomycotina</taxon>
        <taxon>Agaricomycetes</taxon>
        <taxon>Polyporales</taxon>
        <taxon>Fomitopsis</taxon>
    </lineage>
</organism>
<dbReference type="FunFam" id="3.40.366.10:FF:000003">
    <property type="entry name" value="Fatty acid synthase subunit beta dehydratase"/>
    <property type="match status" value="1"/>
</dbReference>
<comment type="catalytic activity">
    <reaction evidence="23">
        <text>acetyl-CoA + n malonyl-CoA + 2n NADPH + 4n H(+) = a long-chain-acyl-CoA + n CoA + n CO2 + 2n NADP(+).</text>
        <dbReference type="EC" id="2.3.1.86"/>
    </reaction>
</comment>
<evidence type="ECO:0000256" key="17">
    <source>
        <dbReference type="ARBA" id="ARBA00023027"/>
    </source>
</evidence>
<dbReference type="GO" id="GO:0004312">
    <property type="term" value="F:fatty acid synthase activity"/>
    <property type="evidence" value="ECO:0007669"/>
    <property type="project" value="InterPro"/>
</dbReference>
<accession>S8EEG1</accession>
<dbReference type="PRINTS" id="PR01483">
    <property type="entry name" value="FASYNTHASE"/>
</dbReference>
<dbReference type="PROSITE" id="PS50075">
    <property type="entry name" value="CARRIER"/>
    <property type="match status" value="1"/>
</dbReference>
<dbReference type="InterPro" id="IPR014030">
    <property type="entry name" value="Ketoacyl_synth_N"/>
</dbReference>
<keyword evidence="8" id="KW-0597">Phosphoprotein</keyword>
<dbReference type="Gene3D" id="1.20.930.70">
    <property type="match status" value="1"/>
</dbReference>
<evidence type="ECO:0000256" key="15">
    <source>
        <dbReference type="ARBA" id="ARBA00023002"/>
    </source>
</evidence>
<dbReference type="GO" id="GO:0004316">
    <property type="term" value="F:3-oxoacyl-[acyl-carrier-protein] reductase (NADPH) activity"/>
    <property type="evidence" value="ECO:0007669"/>
    <property type="project" value="UniProtKB-EC"/>
</dbReference>
<evidence type="ECO:0000256" key="1">
    <source>
        <dbReference type="ARBA" id="ARBA00007485"/>
    </source>
</evidence>
<feature type="domain" description="Ketosynthase family 3 (KS3)" evidence="28">
    <location>
        <begin position="3160"/>
        <end position="3694"/>
    </location>
</feature>
<dbReference type="SUPFAM" id="SSF56214">
    <property type="entry name" value="4'-phosphopantetheinyl transferase"/>
    <property type="match status" value="1"/>
</dbReference>
<dbReference type="STRING" id="743788.S8EEG1"/>
<dbReference type="GO" id="GO:0008897">
    <property type="term" value="F:holo-[acyl-carrier-protein] synthase activity"/>
    <property type="evidence" value="ECO:0007669"/>
    <property type="project" value="InterPro"/>
</dbReference>
<keyword evidence="15" id="KW-0560">Oxidoreductase</keyword>
<dbReference type="EC" id="2.3.1.86" evidence="2"/>
<dbReference type="InterPro" id="IPR047224">
    <property type="entry name" value="FAS_alpha_su_C"/>
</dbReference>
<keyword evidence="18" id="KW-0443">Lipid metabolism</keyword>
<proteinExistence type="inferred from homology"/>
<keyword evidence="14" id="KW-0521">NADP</keyword>
<dbReference type="InterPro" id="IPR016039">
    <property type="entry name" value="Thiolase-like"/>
</dbReference>
<dbReference type="InterPro" id="IPR040883">
    <property type="entry name" value="FAS_meander"/>
</dbReference>
<evidence type="ECO:0000256" key="8">
    <source>
        <dbReference type="ARBA" id="ARBA00022553"/>
    </source>
</evidence>
<evidence type="ECO:0000313" key="30">
    <source>
        <dbReference type="Proteomes" id="UP000015241"/>
    </source>
</evidence>
<feature type="domain" description="Carrier" evidence="27">
    <location>
        <begin position="2210"/>
        <end position="2285"/>
    </location>
</feature>
<dbReference type="FunFam" id="1.20.930.70:FF:000001">
    <property type="entry name" value="Fatty acid synthase beta subunit dehydratase"/>
    <property type="match status" value="1"/>
</dbReference>
<keyword evidence="19" id="KW-0275">Fatty acid biosynthesis</keyword>
<dbReference type="FunFam" id="3.40.366.10:FF:000006">
    <property type="entry name" value="Fatty acid synthase beta subunit dehydratase"/>
    <property type="match status" value="1"/>
</dbReference>
<keyword evidence="17" id="KW-0520">NAD</keyword>
<dbReference type="PROSITE" id="PS52004">
    <property type="entry name" value="KS3_2"/>
    <property type="match status" value="1"/>
</dbReference>
<dbReference type="PANTHER" id="PTHR10982:SF21">
    <property type="entry name" value="FATTY ACID SYNTHASE SUBUNIT BETA"/>
    <property type="match status" value="1"/>
</dbReference>
<keyword evidence="11" id="KW-0378">Hydrolase</keyword>
<dbReference type="Gene3D" id="1.20.1050.120">
    <property type="match status" value="1"/>
</dbReference>
<evidence type="ECO:0000256" key="20">
    <source>
        <dbReference type="ARBA" id="ARBA00023239"/>
    </source>
</evidence>
<keyword evidence="7" id="KW-0444">Lipid biosynthesis</keyword>
<evidence type="ECO:0000256" key="23">
    <source>
        <dbReference type="ARBA" id="ARBA00048237"/>
    </source>
</evidence>
<dbReference type="CDD" id="cd08950">
    <property type="entry name" value="KR_fFAS_SDR_c_like"/>
    <property type="match status" value="1"/>
</dbReference>
<dbReference type="Gene3D" id="6.10.60.10">
    <property type="match status" value="1"/>
</dbReference>
<keyword evidence="20" id="KW-0456">Lyase</keyword>
<comment type="catalytic activity">
    <reaction evidence="24">
        <text>a (3R)-hydroxyacyl-[ACP] + NADP(+) = a 3-oxoacyl-[ACP] + NADPH + H(+)</text>
        <dbReference type="Rhea" id="RHEA:17397"/>
        <dbReference type="Rhea" id="RHEA-COMP:9916"/>
        <dbReference type="Rhea" id="RHEA-COMP:9945"/>
        <dbReference type="ChEBI" id="CHEBI:15378"/>
        <dbReference type="ChEBI" id="CHEBI:57783"/>
        <dbReference type="ChEBI" id="CHEBI:58349"/>
        <dbReference type="ChEBI" id="CHEBI:78776"/>
        <dbReference type="ChEBI" id="CHEBI:78827"/>
        <dbReference type="EC" id="1.1.1.100"/>
    </reaction>
</comment>
<evidence type="ECO:0000256" key="4">
    <source>
        <dbReference type="ARBA" id="ARBA00013191"/>
    </source>
</evidence>
<evidence type="ECO:0000256" key="7">
    <source>
        <dbReference type="ARBA" id="ARBA00022516"/>
    </source>
</evidence>
<keyword evidence="12" id="KW-0276">Fatty acid metabolism</keyword>
<dbReference type="NCBIfam" id="TIGR00556">
    <property type="entry name" value="pantethn_trn"/>
    <property type="match status" value="1"/>
</dbReference>
<dbReference type="Pfam" id="PF02801">
    <property type="entry name" value="Ketoacyl-synt_C"/>
    <property type="match status" value="1"/>
</dbReference>
<dbReference type="InterPro" id="IPR013785">
    <property type="entry name" value="Aldolase_TIM"/>
</dbReference>
<dbReference type="OrthoDB" id="4251012at2759"/>
<dbReference type="HOGENOM" id="CLU_000114_2_0_1"/>
<dbReference type="FunCoup" id="S8EEG1">
    <property type="interactions" value="26"/>
</dbReference>
<dbReference type="Gene3D" id="2.40.128.700">
    <property type="match status" value="1"/>
</dbReference>
<evidence type="ECO:0000256" key="18">
    <source>
        <dbReference type="ARBA" id="ARBA00023098"/>
    </source>
</evidence>
<feature type="region of interest" description="Disordered" evidence="26">
    <location>
        <begin position="2643"/>
        <end position="2663"/>
    </location>
</feature>
<dbReference type="InterPro" id="IPR002539">
    <property type="entry name" value="MaoC-like_dom"/>
</dbReference>
<dbReference type="GO" id="GO:0016787">
    <property type="term" value="F:hydrolase activity"/>
    <property type="evidence" value="ECO:0007669"/>
    <property type="project" value="UniProtKB-KW"/>
</dbReference>
<evidence type="ECO:0000256" key="3">
    <source>
        <dbReference type="ARBA" id="ARBA00012948"/>
    </source>
</evidence>
<dbReference type="InterPro" id="IPR041099">
    <property type="entry name" value="FAS1_N"/>
</dbReference>
<dbReference type="SUPFAM" id="SSF51735">
    <property type="entry name" value="NAD(P)-binding Rossmann-fold domains"/>
    <property type="match status" value="1"/>
</dbReference>
<evidence type="ECO:0000313" key="29">
    <source>
        <dbReference type="EMBL" id="EPT01629.1"/>
    </source>
</evidence>
<dbReference type="InterPro" id="IPR014031">
    <property type="entry name" value="Ketoacyl_synth_C"/>
</dbReference>
<dbReference type="Pfam" id="PF00698">
    <property type="entry name" value="Acyl_transf_1"/>
    <property type="match status" value="1"/>
</dbReference>
<dbReference type="SUPFAM" id="SSF51412">
    <property type="entry name" value="Inosine monophosphate dehydrogenase (IMPDH)"/>
    <property type="match status" value="1"/>
</dbReference>
<comment type="catalytic activity">
    <reaction evidence="25">
        <text>a fatty acyl-[ACP] + malonyl-[ACP] + H(+) = a 3-oxoacyl-[ACP] + holo-[ACP] + CO2</text>
        <dbReference type="Rhea" id="RHEA:22836"/>
        <dbReference type="Rhea" id="RHEA-COMP:9623"/>
        <dbReference type="Rhea" id="RHEA-COMP:9685"/>
        <dbReference type="Rhea" id="RHEA-COMP:9916"/>
        <dbReference type="Rhea" id="RHEA-COMP:14125"/>
        <dbReference type="ChEBI" id="CHEBI:15378"/>
        <dbReference type="ChEBI" id="CHEBI:16526"/>
        <dbReference type="ChEBI" id="CHEBI:64479"/>
        <dbReference type="ChEBI" id="CHEBI:78449"/>
        <dbReference type="ChEBI" id="CHEBI:78776"/>
        <dbReference type="ChEBI" id="CHEBI:138651"/>
        <dbReference type="EC" id="2.3.1.41"/>
    </reaction>
</comment>
<evidence type="ECO:0000259" key="27">
    <source>
        <dbReference type="PROSITE" id="PS50075"/>
    </source>
</evidence>
<reference evidence="29 30" key="1">
    <citation type="journal article" date="2012" name="Science">
        <title>The Paleozoic origin of enzymatic lignin decomposition reconstructed from 31 fungal genomes.</title>
        <authorList>
            <person name="Floudas D."/>
            <person name="Binder M."/>
            <person name="Riley R."/>
            <person name="Barry K."/>
            <person name="Blanchette R.A."/>
            <person name="Henrissat B."/>
            <person name="Martinez A.T."/>
            <person name="Otillar R."/>
            <person name="Spatafora J.W."/>
            <person name="Yadav J.S."/>
            <person name="Aerts A."/>
            <person name="Benoit I."/>
            <person name="Boyd A."/>
            <person name="Carlson A."/>
            <person name="Copeland A."/>
            <person name="Coutinho P.M."/>
            <person name="de Vries R.P."/>
            <person name="Ferreira P."/>
            <person name="Findley K."/>
            <person name="Foster B."/>
            <person name="Gaskell J."/>
            <person name="Glotzer D."/>
            <person name="Gorecki P."/>
            <person name="Heitman J."/>
            <person name="Hesse C."/>
            <person name="Hori C."/>
            <person name="Igarashi K."/>
            <person name="Jurgens J.A."/>
            <person name="Kallen N."/>
            <person name="Kersten P."/>
            <person name="Kohler A."/>
            <person name="Kuees U."/>
            <person name="Kumar T.K.A."/>
            <person name="Kuo A."/>
            <person name="LaButti K."/>
            <person name="Larrondo L.F."/>
            <person name="Lindquist E."/>
            <person name="Ling A."/>
            <person name="Lombard V."/>
            <person name="Lucas S."/>
            <person name="Lundell T."/>
            <person name="Martin R."/>
            <person name="McLaughlin D.J."/>
            <person name="Morgenstern I."/>
            <person name="Morin E."/>
            <person name="Murat C."/>
            <person name="Nagy L.G."/>
            <person name="Nolan M."/>
            <person name="Ohm R.A."/>
            <person name="Patyshakuliyeva A."/>
            <person name="Rokas A."/>
            <person name="Ruiz-Duenas F.J."/>
            <person name="Sabat G."/>
            <person name="Salamov A."/>
            <person name="Samejima M."/>
            <person name="Schmutz J."/>
            <person name="Slot J.C."/>
            <person name="St John F."/>
            <person name="Stenlid J."/>
            <person name="Sun H."/>
            <person name="Sun S."/>
            <person name="Syed K."/>
            <person name="Tsang A."/>
            <person name="Wiebenga A."/>
            <person name="Young D."/>
            <person name="Pisabarro A."/>
            <person name="Eastwood D.C."/>
            <person name="Martin F."/>
            <person name="Cullen D."/>
            <person name="Grigoriev I.V."/>
            <person name="Hibbett D.S."/>
        </authorList>
    </citation>
    <scope>NUCLEOTIDE SEQUENCE</scope>
    <source>
        <strain evidence="30">FP-58527</strain>
    </source>
</reference>
<dbReference type="InterPro" id="IPR001227">
    <property type="entry name" value="Ac_transferase_dom_sf"/>
</dbReference>
<dbReference type="FunFam" id="3.90.25.70:FF:000001">
    <property type="entry name" value="Fatty acid synthase subunit alpha"/>
    <property type="match status" value="1"/>
</dbReference>
<evidence type="ECO:0000256" key="16">
    <source>
        <dbReference type="ARBA" id="ARBA00023026"/>
    </source>
</evidence>
<dbReference type="PANTHER" id="PTHR10982">
    <property type="entry name" value="MALONYL COA-ACYL CARRIER PROTEIN TRANSACYLASE"/>
    <property type="match status" value="1"/>
</dbReference>
<dbReference type="Gene3D" id="3.90.25.70">
    <property type="match status" value="1"/>
</dbReference>
<dbReference type="Gene3D" id="3.40.47.10">
    <property type="match status" value="1"/>
</dbReference>
<dbReference type="Gene3D" id="6.10.140.1410">
    <property type="match status" value="1"/>
</dbReference>
<dbReference type="InterPro" id="IPR002582">
    <property type="entry name" value="ACPS"/>
</dbReference>
<dbReference type="FunFam" id="3.20.20.70:FF:000078">
    <property type="entry name" value="Fatty acid synthase beta subunit dehydratase"/>
    <property type="match status" value="1"/>
</dbReference>
<dbReference type="SMART" id="SM00827">
    <property type="entry name" value="PKS_AT"/>
    <property type="match status" value="1"/>
</dbReference>
<dbReference type="GO" id="GO:0004315">
    <property type="term" value="F:3-oxoacyl-[acyl-carrier-protein] synthase activity"/>
    <property type="evidence" value="ECO:0007669"/>
    <property type="project" value="UniProtKB-EC"/>
</dbReference>
<dbReference type="InterPro" id="IPR008278">
    <property type="entry name" value="4-PPantetheinyl_Trfase_dom"/>
</dbReference>
<dbReference type="Pfam" id="PF08354">
    <property type="entry name" value="Fas1-AflB-like_hel"/>
    <property type="match status" value="1"/>
</dbReference>
<protein>
    <recommendedName>
        <fullName evidence="5">Fatty acid synthase subunit alpha</fullName>
        <ecNumber evidence="3">1.1.1.100</ecNumber>
        <ecNumber evidence="4">2.3.1.41</ecNumber>
        <ecNumber evidence="2">2.3.1.86</ecNumber>
    </recommendedName>
</protein>
<evidence type="ECO:0000256" key="19">
    <source>
        <dbReference type="ARBA" id="ARBA00023160"/>
    </source>
</evidence>
<dbReference type="Gene3D" id="6.10.250.1930">
    <property type="match status" value="1"/>
</dbReference>
<dbReference type="InterPro" id="IPR014043">
    <property type="entry name" value="Acyl_transferase_dom"/>
</dbReference>
<keyword evidence="13" id="KW-0460">Magnesium</keyword>
<dbReference type="GO" id="GO:0000287">
    <property type="term" value="F:magnesium ion binding"/>
    <property type="evidence" value="ECO:0007669"/>
    <property type="project" value="InterPro"/>
</dbReference>
<dbReference type="InterPro" id="IPR003965">
    <property type="entry name" value="Fatty_acid_synthase"/>
</dbReference>
<dbReference type="PROSITE" id="PS00606">
    <property type="entry name" value="KS3_1"/>
    <property type="match status" value="1"/>
</dbReference>
<evidence type="ECO:0000256" key="6">
    <source>
        <dbReference type="ARBA" id="ARBA00022450"/>
    </source>
</evidence>
<dbReference type="CDD" id="cd00828">
    <property type="entry name" value="elong_cond_enzymes"/>
    <property type="match status" value="1"/>
</dbReference>
<dbReference type="EMBL" id="KE504140">
    <property type="protein sequence ID" value="EPT01629.1"/>
    <property type="molecule type" value="Genomic_DNA"/>
</dbReference>
<dbReference type="SUPFAM" id="SSF52151">
    <property type="entry name" value="FabD/lysophospholipase-like"/>
    <property type="match status" value="2"/>
</dbReference>
<dbReference type="Gene3D" id="3.40.50.720">
    <property type="entry name" value="NAD(P)-binding Rossmann-like Domain"/>
    <property type="match status" value="1"/>
</dbReference>
<evidence type="ECO:0000256" key="22">
    <source>
        <dbReference type="ARBA" id="ARBA00033756"/>
    </source>
</evidence>
<dbReference type="Gene3D" id="3.10.129.10">
    <property type="entry name" value="Hotdog Thioesterase"/>
    <property type="match status" value="1"/>
</dbReference>
<dbReference type="Pfam" id="PF18314">
    <property type="entry name" value="FAS_I_H"/>
    <property type="match status" value="1"/>
</dbReference>
<dbReference type="InterPro" id="IPR016035">
    <property type="entry name" value="Acyl_Trfase/lysoPLipase"/>
</dbReference>
<dbReference type="GO" id="GO:0004318">
    <property type="term" value="F:enoyl-[acyl-carrier-protein] reductase (NADH) activity"/>
    <property type="evidence" value="ECO:0007669"/>
    <property type="project" value="InterPro"/>
</dbReference>
<dbReference type="EC" id="2.3.1.41" evidence="4"/>
<keyword evidence="16" id="KW-0843">Virulence</keyword>
<dbReference type="GO" id="GO:0004321">
    <property type="term" value="F:fatty-acyl-CoA synthase activity"/>
    <property type="evidence" value="ECO:0007669"/>
    <property type="project" value="UniProtKB-EC"/>
</dbReference>
<evidence type="ECO:0000256" key="13">
    <source>
        <dbReference type="ARBA" id="ARBA00022842"/>
    </source>
</evidence>
<dbReference type="InterPro" id="IPR050830">
    <property type="entry name" value="Fungal_FAS"/>
</dbReference>
<dbReference type="FunFam" id="3.30.70.2490:FF:000001">
    <property type="entry name" value="Fatty acid synthase subunit alpha"/>
    <property type="match status" value="1"/>
</dbReference>
<evidence type="ECO:0000256" key="2">
    <source>
        <dbReference type="ARBA" id="ARBA00012878"/>
    </source>
</evidence>
<dbReference type="Gene3D" id="3.40.366.10">
    <property type="entry name" value="Malonyl-Coenzyme A Acyl Carrier Protein, domain 2"/>
    <property type="match status" value="3"/>
</dbReference>
<dbReference type="EC" id="1.1.1.100" evidence="3"/>
<dbReference type="Pfam" id="PF17828">
    <property type="entry name" value="FAS_N"/>
    <property type="match status" value="1"/>
</dbReference>
<dbReference type="Gene3D" id="6.10.140.1400">
    <property type="match status" value="1"/>
</dbReference>
<name>S8EEG1_FOMSC</name>
<dbReference type="Proteomes" id="UP000015241">
    <property type="component" value="Unassembled WGS sequence"/>
</dbReference>
<dbReference type="InterPro" id="IPR039569">
    <property type="entry name" value="FAS1-like_DH_region"/>
</dbReference>
<dbReference type="Pfam" id="PF16073">
    <property type="entry name" value="SAT"/>
    <property type="match status" value="1"/>
</dbReference>
<keyword evidence="10" id="KW-0479">Metal-binding</keyword>
<dbReference type="InterPro" id="IPR029069">
    <property type="entry name" value="HotDog_dom_sf"/>
</dbReference>
<sequence length="3919" mass="431171">MSPTAGSCASTTRPILIQSGPIRVSIPISTETNEWTTAEVLRDEFVHDDAQHTLSQLEDVPQATIELFARFLQFVAQNVDADCHRATILCKAVNHFTSSYLSQQDIHTVAATLDVDVRKTVLSSYFLALGTLEERKVAGISYAPSPALFTAPDASIYALFGGQGTNEVYFDELQSLYDTYTPYVASFLSEMTKALLPLAAGLESSTYYTHGLDVVSWLTGATTRPPTAYLASVPVSLPLIGLTQLTQYLVTCRVARVSPGEMREKLQGATGHSQGVVSAVVVAASTSIESYFEQSRKGMKWLFYCGYRGQQAFPVLALEPSIVQDAVEGGEGSPSPMLLVAGLALKDLEKHVASTNKHLPENSQLRVSLHNAPRAFVVTGPARALYGLVTHLRKVRAPSGLDQSKIPFSQRKPVFSVRFLVVGVPYHSEYLRGMTEKMFEEDLAGEELWKKEHLGMAVYHTETGADLRELTTSVTRSLGEQIFTSPLHWAKATNFPETATHAIDFGPGGISGVGPMTARNLNGRGVRVIVVGDKAKGIIELYDAQKVQKEEWWSKKFVPGLVKTSDGKIHLDTPFSRLLGKPPIMVAGMTPTTVKAGFVSAVLAAGYHVELAGGGHYNAAALREKVAEIQSKIPAGVGLTLNSLYINPRQFSFQFPLWQEMRREGLPIEGFCVAAGIPSTEKAAEIIGGLKAAGIRHVSFKPGSVDGIRQVVNIAAANPDFPIIMQWTGGRAGGHHSCEDFHQPILSTYHSIRQHANISLVAGSGFGGADDVWPYLTGDWSVERFGMQPMPFDGFLFASRVMVAKEAHTSASVKDLIVGARGVDDAQWEGTYAKETGGILTVKSELGEPIHKVATRAVKLWKEFDETVFKMPKEKRAAWLAERRAEIIAKLNKDFAKPWFGWKKDDSVVEDIADMTYEEVVLRMVRLMYVAHEERWVDLSLRNLTGDWLRRIEERFAGIDRGTKASILQSYSSLDKPAEFVKSFFEAYPAASEQLLASEDKAYFLAISQRPGQKPVPFIPVLDASFEVWFKKDSLWAAEDIEAVFDQDPQRVCILQGPVAVKHATKKDEPIKEMLDNITALLIDKLAQRLYGGDLSRVPTVDYLSTRPSPLPVGVVASLAVERAIASNTITYSVGSTLPEVSTWLEILAGPHQHWLRALLTSTTIVQGSLYIDNPIRRLFSPRRGQKIVLTVDGETPLSVALYGAARSHGQHKLSFKAVEVKYDQSSQSIDVTLFEDRRNVAVPLYFKFLYKPSMGYAPIHEVSDDRNKRIKDFYWRLWFGDNEVLPEINLRETFTGPEVTIQANDVETFCSVVGNEGEAFKTARTDRVQAPMDFAIVTGWQAIMKAIFPAAIDGDLLKLVHLSNGFRVLDGTEPLRAGDVCKSEARIVSVTNSDAGKIVKVKGFVTRDNVPVIEVVSSFLYRGRYYDFENTFEVVEEPDYLVEVDSEAQVGVLQSKEWFEWDDETKPLQAGTGLIFRIKSEATYRNKTCFKTVSVSGDIFVRDQLKRLVKVGSVDFFQDDSRGNPVLAYLQRHGVQQGSPSLLPSEGYTMSKSESTVFRTPATNEPYSKISGDFNPIHVNPYFADFAALPGTITHGMWSSAATRRFVETVVAQGRPDRVRAYDVAFVGMILPQEELKVKVKHIGMRDGHIVVHVETSNSQGEKVLEGTAEVAQPKTVYVFTGQGSQEAGMGMDLYNNSPAARSVWDTADAHLTAVYGFSIVEIVKDNPKEKTIHFGGIKGQAIRQRYMDMTYDTMDKDGNVKTLPLFGDINVRTQRYTFSHPTGLLFATQFAQIALVVTERAAFEDMRSKGLVQNGAPFAGHSLGEYSALASIADVVAISSLVDIVFYRGITMQRAVERDAQNRSNYAMCAVNPSRVSKTFTDAALREVVEDIAQKTNCLLEIVNFNVEGQQYVCAGELVALQTMTNVLNYLKIEKIDIQKLTEKFTIDQVKEMLGEIIDSCYAKAKQLRESEGYIKLERGFATIPLPGIDVPFHSRYLWAGVMPFRTYLSKKINAAHLNPDTLVGKYVPNLVAQPFEVSKDYVQLVYDRTLSARLDKVLRKWDTEEWGSSAQRQKLAYVILVELLAYQFASPVRWIETQDILFTSYDFERFVEIGPSPTLTGMATRTLKAKYEAQDDSVSHMRVILCHAKNTKEVYYQFEDEAEAAEAEALTLEPSPASVVAPVAATATAPTPVPAAAAAASVEDAPLKAIEVLGVIVAQKLKKRVDEVPLSKSIKDLSGGKSTLQNEILGDLQLEFSSAPEKGEELPLEELGSALGSGFAGNLGKYTSGLITRLVGGKMPGGFNMSAIKSYLSKSWGLGPSRADGVLLLATTMEPPKRLGSEAEAKAWLDSVVAVYAQRSGITLSSGAAAGGASGGGGGPTINSEEFLKFQAEQEWFAGQQVELYMRYLKRDSRAGEHKYENEKANVVNLQSRLDAITREHGDTYLDGIQPVFDALKARHFDSSWNWVRQDALLMFYDIIFGRLTTVDRQITARCIQIMNRADPELVTYAQYYIDKCDPSRGETYRLAKQFGQQLIDNCREVVAQPPLYKDVTFPTAPSTEITAKGDIVYSEVVRENVRKLEAYVEEMASGDTISAPSNIQKIQDDVLKLWNVVKSQPEISEEQKNRIKALYEGVVRSLRKRSESRPRPGAPRARRSSSQFIRPQVSGITSVSADKIPLLHLKRKVGTTWEYSSNLTGVYLDILHEIATSGTSFKDKNALLTGVGKGSIGVEVLKGLLSGGAHVVITTSRYSRSTVEYYQDIFQRFGSKGSALTVVPFNQGSKQDVEALVDYIYSSLGLDLDYIMPFAAVPENGREIDGLDDRSELAHRIMLVNLLRLLGSVKVKKASRHILTRPTQVILPLSPNHGLFGNDGLYSESKIGLETLFNRWNSESWGEYLCLAGAVIGWTRGTGLMDSTNIVAQEVESHGVRTFSAKEMAFNLLGLMHPLLFSITQVEPIWADLNGGMDRLPDLAEITTRIRVNLNKKSELRRAIARDNAADFKVVNGVEAERVLQTVNVTPRANFKFDFPHLESPESLSDVSQLRGMLDLDQVVVITGFAEVGPWGSSRTRWEMEARGEFTIEGCIEMAWMMGFIKHFDGRLKDGSLYVGWVDVKSAEPVDDKDVRSRYEQEILGRAGIRLIEPELFRGYDPKKKSFNQEIQLSHDLEPFEASQVEAEKFKYEHGDACDIWEGEGGQWFVKLKRGARLFVPKAFKFNRLVAGQIPTGWDAGRYGVPADIIAQTDRTALWTLVAAADALNMSGITDPYELYEHMHPSEVGTSIGSGMGGVESLAKMFKDRRDEKEVQNDILQETFINTTAGWVNLLLMSSCGPVKIPVGACATALQSLEIACDSLLSGKAKVMLAGGYDDFSEEGSYEFANMKATSNSETEFAMGREPKEMSRPATTTRAGFMEAQGTGVHVLMTAKTALELGCPVRGIVAFTSTSTDKAGRSVPAPGRGALTIGRELESKHPAPILDLAYRSRQLAFRRRQISQWLENERQLLQDEIEYRKSEGQSVDEEYIASRIADVEQEAARQEKDALSTYGMLHGTDPRVSPLRRALAVWGLTADDIGVLSIHGTGTGANESNETHVWNDIFATIHRTPGNAVPIMAQKGICGHSKGGSAAWQLAGLLQSVESGIVAGNRNADNVDSHFKEYTYLMFPSKSIHTDGIRAGVMSSFGFGQVGGTAVIVNPRYLLGALEPSAYDAYKARNLRRARLAYKAMSEMMISNSLVRVKDGPPFTKENEASVMLNPLARTSYNPKTGSYSFAKLVTAPAFDTANVKAVAATLAQPSATAGVGVDQELISSVPSWNPTFVERNFTEAEIAYCRGQPSPAASFAARWVGKEAVFKSLGVSSKGAAAPMKDIEILPDGAGVPTVALHGEAKAAADAKGVAKVHLSLSHSETVAIAFAQASSSS</sequence>
<dbReference type="Gene3D" id="6.20.240.10">
    <property type="match status" value="1"/>
</dbReference>
<dbReference type="Gene3D" id="3.30.1120.100">
    <property type="match status" value="1"/>
</dbReference>
<dbReference type="InterPro" id="IPR020841">
    <property type="entry name" value="PKS_Beta-ketoAc_synthase_dom"/>
</dbReference>
<dbReference type="InterPro" id="IPR009081">
    <property type="entry name" value="PP-bd_ACP"/>
</dbReference>
<dbReference type="Pfam" id="PF01648">
    <property type="entry name" value="ACPS"/>
    <property type="match status" value="1"/>
</dbReference>
<dbReference type="Gene3D" id="3.90.470.20">
    <property type="entry name" value="4'-phosphopantetheinyl transferase domain"/>
    <property type="match status" value="1"/>
</dbReference>
<dbReference type="FunFam" id="3.30.70.3330:FF:000001">
    <property type="entry name" value="Fatty acid synthase subunit beta dehydratase"/>
    <property type="match status" value="1"/>
</dbReference>
<evidence type="ECO:0000256" key="14">
    <source>
        <dbReference type="ARBA" id="ARBA00022857"/>
    </source>
</evidence>
<dbReference type="SUPFAM" id="SSF54637">
    <property type="entry name" value="Thioesterase/thiol ester dehydrase-isomerase"/>
    <property type="match status" value="2"/>
</dbReference>
<dbReference type="InterPro" id="IPR004568">
    <property type="entry name" value="Ppantetheine-prot_Trfase_dom"/>
</dbReference>
<evidence type="ECO:0000256" key="26">
    <source>
        <dbReference type="SAM" id="MobiDB-lite"/>
    </source>
</evidence>
<comment type="similarity">
    <text evidence="1">Belongs to the thiolase-like superfamily. Fungal fatty acid synthetase subunit alpha family.</text>
</comment>
<dbReference type="HAMAP" id="MF_00101">
    <property type="entry name" value="AcpS"/>
    <property type="match status" value="1"/>
</dbReference>
<dbReference type="Gene3D" id="3.30.70.2490">
    <property type="match status" value="1"/>
</dbReference>
<evidence type="ECO:0000256" key="25">
    <source>
        <dbReference type="ARBA" id="ARBA00049541"/>
    </source>
</evidence>
<dbReference type="InterPro" id="IPR041550">
    <property type="entry name" value="FASI_helical"/>
</dbReference>
<evidence type="ECO:0000256" key="9">
    <source>
        <dbReference type="ARBA" id="ARBA00022679"/>
    </source>
</evidence>
<evidence type="ECO:0000259" key="28">
    <source>
        <dbReference type="PROSITE" id="PS52004"/>
    </source>
</evidence>
<dbReference type="Pfam" id="PF00109">
    <property type="entry name" value="ketoacyl-synt"/>
    <property type="match status" value="1"/>
</dbReference>
<keyword evidence="30" id="KW-1185">Reference proteome</keyword>
<dbReference type="CDD" id="cd03447">
    <property type="entry name" value="FAS_MaoC"/>
    <property type="match status" value="1"/>
</dbReference>
<dbReference type="InParanoid" id="S8EEG1"/>
<dbReference type="InterPro" id="IPR036291">
    <property type="entry name" value="NAD(P)-bd_dom_sf"/>
</dbReference>
<evidence type="ECO:0000256" key="5">
    <source>
        <dbReference type="ARBA" id="ARBA00014008"/>
    </source>
</evidence>
<dbReference type="Pfam" id="PF01575">
    <property type="entry name" value="MaoC_dehydratas"/>
    <property type="match status" value="1"/>
</dbReference>
<keyword evidence="6" id="KW-0596">Phosphopantetheine</keyword>
<dbReference type="InterPro" id="IPR040899">
    <property type="entry name" value="Fas_alpha_ACP"/>
</dbReference>
<evidence type="ECO:0000256" key="12">
    <source>
        <dbReference type="ARBA" id="ARBA00022832"/>
    </source>
</evidence>
<dbReference type="GO" id="GO:0019171">
    <property type="term" value="F:(3R)-hydroxyacyl-[acyl-carrier-protein] dehydratase activity"/>
    <property type="evidence" value="ECO:0007669"/>
    <property type="project" value="InterPro"/>
</dbReference>
<dbReference type="eggNOG" id="ENOG502QQJX">
    <property type="taxonomic scope" value="Eukaryota"/>
</dbReference>
<evidence type="ECO:0000256" key="11">
    <source>
        <dbReference type="ARBA" id="ARBA00022801"/>
    </source>
</evidence>
<dbReference type="Pfam" id="PF13452">
    <property type="entry name" value="FAS1_DH_region"/>
    <property type="match status" value="1"/>
</dbReference>
<dbReference type="GO" id="GO:0006633">
    <property type="term" value="P:fatty acid biosynthetic process"/>
    <property type="evidence" value="ECO:0007669"/>
    <property type="project" value="UniProtKB-KW"/>
</dbReference>
<dbReference type="Gene3D" id="3.20.20.70">
    <property type="entry name" value="Aldolase class I"/>
    <property type="match status" value="1"/>
</dbReference>
<dbReference type="FunFam" id="3.90.470.20:FF:000005">
    <property type="entry name" value="Fatty acid synthase alpha subunit FasA"/>
    <property type="match status" value="1"/>
</dbReference>
<dbReference type="Pfam" id="PF17951">
    <property type="entry name" value="FAS_meander"/>
    <property type="match status" value="1"/>
</dbReference>
<dbReference type="Pfam" id="PF18325">
    <property type="entry name" value="Fas_alpha_ACP"/>
    <property type="match status" value="1"/>
</dbReference>
<dbReference type="InterPro" id="IPR037143">
    <property type="entry name" value="4-PPantetheinyl_Trfase_dom_sf"/>
</dbReference>
<evidence type="ECO:0000256" key="10">
    <source>
        <dbReference type="ARBA" id="ARBA00022723"/>
    </source>
</evidence>
<dbReference type="GO" id="GO:0005835">
    <property type="term" value="C:fatty acid synthase complex"/>
    <property type="evidence" value="ECO:0007669"/>
    <property type="project" value="InterPro"/>
</dbReference>
<dbReference type="InterPro" id="IPR013565">
    <property type="entry name" value="Fas1/AflB-like_central"/>
</dbReference>
<keyword evidence="9" id="KW-0808">Transferase</keyword>
<dbReference type="InterPro" id="IPR032088">
    <property type="entry name" value="SAT"/>
</dbReference>
<comment type="subunit">
    <text evidence="22">[Alpha(6)beta(6)] hexamers of two multifunctional subunits (alpha and beta).</text>
</comment>